<evidence type="ECO:0008006" key="3">
    <source>
        <dbReference type="Google" id="ProtNLM"/>
    </source>
</evidence>
<feature type="compositionally biased region" description="Basic and acidic residues" evidence="1">
    <location>
        <begin position="139"/>
        <end position="199"/>
    </location>
</feature>
<sequence>MSRPWQDFGSRRSSQQYVPDHQPEIYAGPEEYMDVGSRGFLVNILMGKEEFGIDDAVELLRQATIKLYGGIKPRNKKFDVALGYVKIDFMDPESVKILPMPEGEEMEENTEPTKETTKTGNAGQEKHNGSSKTAQEAAKVTKNEKQDTKGKKTEEVRGKSDDTKTGKTAETAGSDKDKKKAESGDSQSEKSDINQDKKGESKIEYQWMKCSYKFKAYRTEIRNIMFIKSNVPDIAKVADSAMEIVISRKVLNGDAVRQLLPVHGVCQNDYHHLEVMSRRVLAPIFDENQGTKGFSVFLMDKLSDPGADILIETVRNSIWSINPSAWQSSPLTEPDIVVRLEIIGKKLILSCLTHFMRFRHYSPKLLLESGVGEAEDDDGTWVPSEVRKMQEMIRAEREKRRELERQREEEQRKEREKRREEAEARRRERIKEDKEREERRREKDREREKQRLEKKEEKKDDSKASEKKDDSKA</sequence>
<dbReference type="AlphaFoldDB" id="A0A0B7A3U0"/>
<protein>
    <recommendedName>
        <fullName evidence="3">THUMP domain-containing protein</fullName>
    </recommendedName>
</protein>
<accession>A0A0B7A3U0</accession>
<evidence type="ECO:0000256" key="1">
    <source>
        <dbReference type="SAM" id="MobiDB-lite"/>
    </source>
</evidence>
<gene>
    <name evidence="2" type="primary">ORF96294</name>
</gene>
<proteinExistence type="predicted"/>
<feature type="region of interest" description="Disordered" evidence="1">
    <location>
        <begin position="1"/>
        <end position="20"/>
    </location>
</feature>
<evidence type="ECO:0000313" key="2">
    <source>
        <dbReference type="EMBL" id="CEK75614.1"/>
    </source>
</evidence>
<name>A0A0B7A3U0_9EUPU</name>
<feature type="region of interest" description="Disordered" evidence="1">
    <location>
        <begin position="398"/>
        <end position="473"/>
    </location>
</feature>
<organism evidence="2">
    <name type="scientific">Arion vulgaris</name>
    <dbReference type="NCBI Taxonomy" id="1028688"/>
    <lineage>
        <taxon>Eukaryota</taxon>
        <taxon>Metazoa</taxon>
        <taxon>Spiralia</taxon>
        <taxon>Lophotrochozoa</taxon>
        <taxon>Mollusca</taxon>
        <taxon>Gastropoda</taxon>
        <taxon>Heterobranchia</taxon>
        <taxon>Euthyneura</taxon>
        <taxon>Panpulmonata</taxon>
        <taxon>Eupulmonata</taxon>
        <taxon>Stylommatophora</taxon>
        <taxon>Helicina</taxon>
        <taxon>Arionoidea</taxon>
        <taxon>Arionidae</taxon>
        <taxon>Arion</taxon>
    </lineage>
</organism>
<feature type="region of interest" description="Disordered" evidence="1">
    <location>
        <begin position="99"/>
        <end position="199"/>
    </location>
</feature>
<reference evidence="2" key="1">
    <citation type="submission" date="2014-12" db="EMBL/GenBank/DDBJ databases">
        <title>Insight into the proteome of Arion vulgaris.</title>
        <authorList>
            <person name="Aradska J."/>
            <person name="Bulat T."/>
            <person name="Smidak R."/>
            <person name="Sarate P."/>
            <person name="Gangsoo J."/>
            <person name="Sialana F."/>
            <person name="Bilban M."/>
            <person name="Lubec G."/>
        </authorList>
    </citation>
    <scope>NUCLEOTIDE SEQUENCE</scope>
    <source>
        <tissue evidence="2">Skin</tissue>
    </source>
</reference>
<feature type="non-terminal residue" evidence="2">
    <location>
        <position position="473"/>
    </location>
</feature>
<dbReference type="EMBL" id="HACG01028749">
    <property type="protein sequence ID" value="CEK75614.1"/>
    <property type="molecule type" value="Transcribed_RNA"/>
</dbReference>